<dbReference type="PRINTS" id="PR00385">
    <property type="entry name" value="P450"/>
</dbReference>
<dbReference type="Proteomes" id="UP000195402">
    <property type="component" value="Unassembled WGS sequence"/>
</dbReference>
<sequence length="525" mass="60128">MDEFQSNFLSIICLAFLCLLLLMSLYLKHHSQAIDYWLFLGSLPSLVWNSNRLFEWATEVFSSLGRGSFIIDGPIFSKLRYLATCHPNNIEYILKTNFNNFPKGEDFREVFDILGDGIFNVDSDSWRVQRRMAHAGVSPVEFKTLVANMSRKVVEEQLVPILIHVAKKGSSIDLQEVCLRFAFDSSISVIFGRHERYLSLGLPSNELAKAADEVQEAILYRHTMPIFLWKTLRWLGVGRERNLFEAHKKIDSIFQEYISQKREDLVKGVKTVDLLSSYINALEDDKSVSLAKNDKFLRDAMFSFFIAGRDTIASGLSWFFWLVSKSPSVEMKILEELKLAVLSRKKRDDEAKCKNDGAVTRETEWRPLIFDSDDLKGLVYMHAALCESLRLYPPVPLNSKSVLKEDVLPDGTLVKPGMQIILSFYSVGRMPWIWGEDCLEFKPERWIDDDGKLSFEPMSKFFAFNAGPRSCLGKDISFTQMKSVVAAVLFNFHVEVVEGHLVCPKPFINLHMKNGLKVNIKRRAI</sequence>
<evidence type="ECO:0000313" key="8">
    <source>
        <dbReference type="EMBL" id="OUZ99325.1"/>
    </source>
</evidence>
<evidence type="ECO:0000256" key="7">
    <source>
        <dbReference type="SAM" id="Phobius"/>
    </source>
</evidence>
<dbReference type="InterPro" id="IPR036396">
    <property type="entry name" value="Cyt_P450_sf"/>
</dbReference>
<dbReference type="GO" id="GO:0006629">
    <property type="term" value="P:lipid metabolic process"/>
    <property type="evidence" value="ECO:0007669"/>
    <property type="project" value="UniProtKB-ARBA"/>
</dbReference>
<dbReference type="CDD" id="cd11064">
    <property type="entry name" value="CYP86A"/>
    <property type="match status" value="1"/>
</dbReference>
<evidence type="ECO:0000313" key="9">
    <source>
        <dbReference type="Proteomes" id="UP000195402"/>
    </source>
</evidence>
<protein>
    <submittedName>
        <fullName evidence="8">Cytochrome P450</fullName>
    </submittedName>
</protein>
<gene>
    <name evidence="8" type="ORF">BVC80_715g22</name>
</gene>
<dbReference type="GO" id="GO:0020037">
    <property type="term" value="F:heme binding"/>
    <property type="evidence" value="ECO:0007669"/>
    <property type="project" value="InterPro"/>
</dbReference>
<dbReference type="PRINTS" id="PR00463">
    <property type="entry name" value="EP450I"/>
</dbReference>
<dbReference type="STRING" id="56857.A0A200PM86"/>
<keyword evidence="9" id="KW-1185">Reference proteome</keyword>
<accession>A0A200PM86</accession>
<comment type="cofactor">
    <cofactor evidence="5">
        <name>heme</name>
        <dbReference type="ChEBI" id="CHEBI:30413"/>
    </cofactor>
</comment>
<keyword evidence="7" id="KW-0472">Membrane</keyword>
<dbReference type="EMBL" id="MVGT01004510">
    <property type="protein sequence ID" value="OUZ99325.1"/>
    <property type="molecule type" value="Genomic_DNA"/>
</dbReference>
<dbReference type="GO" id="GO:0016705">
    <property type="term" value="F:oxidoreductase activity, acting on paired donors, with incorporation or reduction of molecular oxygen"/>
    <property type="evidence" value="ECO:0007669"/>
    <property type="project" value="InterPro"/>
</dbReference>
<proteinExistence type="inferred from homology"/>
<evidence type="ECO:0000256" key="2">
    <source>
        <dbReference type="ARBA" id="ARBA00022723"/>
    </source>
</evidence>
<dbReference type="GO" id="GO:0033075">
    <property type="term" value="P:isoquinoline alkaloid biosynthetic process"/>
    <property type="evidence" value="ECO:0007669"/>
    <property type="project" value="UniProtKB-ARBA"/>
</dbReference>
<dbReference type="AlphaFoldDB" id="A0A200PM86"/>
<dbReference type="GO" id="GO:0005506">
    <property type="term" value="F:iron ion binding"/>
    <property type="evidence" value="ECO:0007669"/>
    <property type="project" value="InterPro"/>
</dbReference>
<dbReference type="InterPro" id="IPR001128">
    <property type="entry name" value="Cyt_P450"/>
</dbReference>
<dbReference type="InParanoid" id="A0A200PM86"/>
<evidence type="ECO:0000256" key="5">
    <source>
        <dbReference type="PIRSR" id="PIRSR602401-1"/>
    </source>
</evidence>
<dbReference type="GO" id="GO:0004497">
    <property type="term" value="F:monooxygenase activity"/>
    <property type="evidence" value="ECO:0007669"/>
    <property type="project" value="UniProtKB-KW"/>
</dbReference>
<dbReference type="Pfam" id="PF00067">
    <property type="entry name" value="p450"/>
    <property type="match status" value="1"/>
</dbReference>
<comment type="caution">
    <text evidence="8">The sequence shown here is derived from an EMBL/GenBank/DDBJ whole genome shotgun (WGS) entry which is preliminary data.</text>
</comment>
<dbReference type="OrthoDB" id="1470350at2759"/>
<feature type="binding site" description="axial binding residue" evidence="5">
    <location>
        <position position="471"/>
    </location>
    <ligand>
        <name>heme</name>
        <dbReference type="ChEBI" id="CHEBI:30413"/>
    </ligand>
    <ligandPart>
        <name>Fe</name>
        <dbReference type="ChEBI" id="CHEBI:18248"/>
    </ligandPart>
</feature>
<dbReference type="FunCoup" id="A0A200PM86">
    <property type="interactions" value="184"/>
</dbReference>
<reference evidence="8 9" key="1">
    <citation type="journal article" date="2017" name="Mol. Plant">
        <title>The Genome of Medicinal Plant Macleaya cordata Provides New Insights into Benzylisoquinoline Alkaloids Metabolism.</title>
        <authorList>
            <person name="Liu X."/>
            <person name="Liu Y."/>
            <person name="Huang P."/>
            <person name="Ma Y."/>
            <person name="Qing Z."/>
            <person name="Tang Q."/>
            <person name="Cao H."/>
            <person name="Cheng P."/>
            <person name="Zheng Y."/>
            <person name="Yuan Z."/>
            <person name="Zhou Y."/>
            <person name="Liu J."/>
            <person name="Tang Z."/>
            <person name="Zhuo Y."/>
            <person name="Zhang Y."/>
            <person name="Yu L."/>
            <person name="Huang J."/>
            <person name="Yang P."/>
            <person name="Peng Q."/>
            <person name="Zhang J."/>
            <person name="Jiang W."/>
            <person name="Zhang Z."/>
            <person name="Lin K."/>
            <person name="Ro D.K."/>
            <person name="Chen X."/>
            <person name="Xiong X."/>
            <person name="Shang Y."/>
            <person name="Huang S."/>
            <person name="Zeng J."/>
        </authorList>
    </citation>
    <scope>NUCLEOTIDE SEQUENCE [LARGE SCALE GENOMIC DNA]</scope>
    <source>
        <strain evidence="9">cv. BLH2017</strain>
        <tissue evidence="8">Root</tissue>
    </source>
</reference>
<keyword evidence="6" id="KW-0503">Monooxygenase</keyword>
<evidence type="ECO:0000256" key="1">
    <source>
        <dbReference type="ARBA" id="ARBA00010617"/>
    </source>
</evidence>
<keyword evidence="2 5" id="KW-0479">Metal-binding</keyword>
<keyword evidence="7" id="KW-0812">Transmembrane</keyword>
<dbReference type="PANTHER" id="PTHR24296">
    <property type="entry name" value="CYTOCHROME P450"/>
    <property type="match status" value="1"/>
</dbReference>
<keyword evidence="7" id="KW-1133">Transmembrane helix</keyword>
<comment type="similarity">
    <text evidence="1 6">Belongs to the cytochrome P450 family.</text>
</comment>
<dbReference type="InterPro" id="IPR017972">
    <property type="entry name" value="Cyt_P450_CS"/>
</dbReference>
<evidence type="ECO:0000256" key="4">
    <source>
        <dbReference type="ARBA" id="ARBA00023004"/>
    </source>
</evidence>
<dbReference type="InterPro" id="IPR002401">
    <property type="entry name" value="Cyt_P450_E_grp-I"/>
</dbReference>
<evidence type="ECO:0000256" key="6">
    <source>
        <dbReference type="RuleBase" id="RU000461"/>
    </source>
</evidence>
<keyword evidence="4 5" id="KW-0408">Iron</keyword>
<keyword evidence="3 6" id="KW-0560">Oxidoreductase</keyword>
<dbReference type="SUPFAM" id="SSF48264">
    <property type="entry name" value="Cytochrome P450"/>
    <property type="match status" value="1"/>
</dbReference>
<organism evidence="8 9">
    <name type="scientific">Macleaya cordata</name>
    <name type="common">Five-seeded plume-poppy</name>
    <name type="synonym">Bocconia cordata</name>
    <dbReference type="NCBI Taxonomy" id="56857"/>
    <lineage>
        <taxon>Eukaryota</taxon>
        <taxon>Viridiplantae</taxon>
        <taxon>Streptophyta</taxon>
        <taxon>Embryophyta</taxon>
        <taxon>Tracheophyta</taxon>
        <taxon>Spermatophyta</taxon>
        <taxon>Magnoliopsida</taxon>
        <taxon>Ranunculales</taxon>
        <taxon>Papaveraceae</taxon>
        <taxon>Papaveroideae</taxon>
        <taxon>Macleaya</taxon>
    </lineage>
</organism>
<evidence type="ECO:0000256" key="3">
    <source>
        <dbReference type="ARBA" id="ARBA00023002"/>
    </source>
</evidence>
<name>A0A200PM86_MACCD</name>
<feature type="transmembrane region" description="Helical" evidence="7">
    <location>
        <begin position="6"/>
        <end position="27"/>
    </location>
</feature>
<dbReference type="Gene3D" id="1.10.630.10">
    <property type="entry name" value="Cytochrome P450"/>
    <property type="match status" value="1"/>
</dbReference>
<dbReference type="OMA" id="FDRHAQD"/>
<dbReference type="PROSITE" id="PS00086">
    <property type="entry name" value="CYTOCHROME_P450"/>
    <property type="match status" value="1"/>
</dbReference>
<keyword evidence="5 6" id="KW-0349">Heme</keyword>